<evidence type="ECO:0000313" key="2">
    <source>
        <dbReference type="Proteomes" id="UP001454036"/>
    </source>
</evidence>
<reference evidence="1 2" key="1">
    <citation type="submission" date="2024-01" db="EMBL/GenBank/DDBJ databases">
        <title>The complete chloroplast genome sequence of Lithospermum erythrorhizon: insights into the phylogenetic relationship among Boraginaceae species and the maternal lineages of purple gromwells.</title>
        <authorList>
            <person name="Okada T."/>
            <person name="Watanabe K."/>
        </authorList>
    </citation>
    <scope>NUCLEOTIDE SEQUENCE [LARGE SCALE GENOMIC DNA]</scope>
</reference>
<protein>
    <submittedName>
        <fullName evidence="1">Uncharacterized protein</fullName>
    </submittedName>
</protein>
<keyword evidence="2" id="KW-1185">Reference proteome</keyword>
<sequence>MITLLEMKPPNSYNDIYKLRGCLAALSCFISKSGERNLPFFKNLIKASTNKFYWDDEYNKSFEHLKQYLGSPQLLSRPEEGEELQLYLAIAEWAISSVLAREWKE</sequence>
<dbReference type="Gene3D" id="3.30.70.270">
    <property type="match status" value="1"/>
</dbReference>
<dbReference type="AlphaFoldDB" id="A0AAV3QTE0"/>
<proteinExistence type="predicted"/>
<gene>
    <name evidence="1" type="ORF">LIER_22322</name>
</gene>
<dbReference type="EMBL" id="BAABME010006072">
    <property type="protein sequence ID" value="GAA0167377.1"/>
    <property type="molecule type" value="Genomic_DNA"/>
</dbReference>
<dbReference type="Proteomes" id="UP001454036">
    <property type="component" value="Unassembled WGS sequence"/>
</dbReference>
<accession>A0AAV3QTE0</accession>
<evidence type="ECO:0000313" key="1">
    <source>
        <dbReference type="EMBL" id="GAA0167377.1"/>
    </source>
</evidence>
<dbReference type="SUPFAM" id="SSF56672">
    <property type="entry name" value="DNA/RNA polymerases"/>
    <property type="match status" value="1"/>
</dbReference>
<dbReference type="InterPro" id="IPR043502">
    <property type="entry name" value="DNA/RNA_pol_sf"/>
</dbReference>
<name>A0AAV3QTE0_LITER</name>
<comment type="caution">
    <text evidence="1">The sequence shown here is derived from an EMBL/GenBank/DDBJ whole genome shotgun (WGS) entry which is preliminary data.</text>
</comment>
<organism evidence="1 2">
    <name type="scientific">Lithospermum erythrorhizon</name>
    <name type="common">Purple gromwell</name>
    <name type="synonym">Lithospermum officinale var. erythrorhizon</name>
    <dbReference type="NCBI Taxonomy" id="34254"/>
    <lineage>
        <taxon>Eukaryota</taxon>
        <taxon>Viridiplantae</taxon>
        <taxon>Streptophyta</taxon>
        <taxon>Embryophyta</taxon>
        <taxon>Tracheophyta</taxon>
        <taxon>Spermatophyta</taxon>
        <taxon>Magnoliopsida</taxon>
        <taxon>eudicotyledons</taxon>
        <taxon>Gunneridae</taxon>
        <taxon>Pentapetalae</taxon>
        <taxon>asterids</taxon>
        <taxon>lamiids</taxon>
        <taxon>Boraginales</taxon>
        <taxon>Boraginaceae</taxon>
        <taxon>Boraginoideae</taxon>
        <taxon>Lithospermeae</taxon>
        <taxon>Lithospermum</taxon>
    </lineage>
</organism>
<dbReference type="InterPro" id="IPR043128">
    <property type="entry name" value="Rev_trsase/Diguanyl_cyclase"/>
</dbReference>